<gene>
    <name evidence="2" type="ORF">SAMN04515671_4238</name>
</gene>
<dbReference type="InterPro" id="IPR029063">
    <property type="entry name" value="SAM-dependent_MTases_sf"/>
</dbReference>
<dbReference type="CDD" id="cd02440">
    <property type="entry name" value="AdoMet_MTases"/>
    <property type="match status" value="1"/>
</dbReference>
<keyword evidence="2" id="KW-0830">Ubiquinone</keyword>
<dbReference type="Pfam" id="PF13847">
    <property type="entry name" value="Methyltransf_31"/>
    <property type="match status" value="1"/>
</dbReference>
<protein>
    <submittedName>
        <fullName evidence="2">Ubiquinone/menaquinone biosynthesis C-methylase UbiE</fullName>
    </submittedName>
</protein>
<organism evidence="2 3">
    <name type="scientific">Nakamurella panacisegetis</name>
    <dbReference type="NCBI Taxonomy" id="1090615"/>
    <lineage>
        <taxon>Bacteria</taxon>
        <taxon>Bacillati</taxon>
        <taxon>Actinomycetota</taxon>
        <taxon>Actinomycetes</taxon>
        <taxon>Nakamurellales</taxon>
        <taxon>Nakamurellaceae</taxon>
        <taxon>Nakamurella</taxon>
    </lineage>
</organism>
<dbReference type="OrthoDB" id="9795634at2"/>
<evidence type="ECO:0000259" key="1">
    <source>
        <dbReference type="Pfam" id="PF13847"/>
    </source>
</evidence>
<keyword evidence="2" id="KW-0808">Transferase</keyword>
<dbReference type="SUPFAM" id="SSF53335">
    <property type="entry name" value="S-adenosyl-L-methionine-dependent methyltransferases"/>
    <property type="match status" value="1"/>
</dbReference>
<dbReference type="AlphaFoldDB" id="A0A1H0SRQ8"/>
<sequence length="265" mass="28791">MSGARYTHGHHDSVLRSHRWRTAENSAAYLLPQLRSGMALLDIGCGPGTITADLAERVAPGLVRGLDQGDAVIAEATAAFAGVANLEFAVGDVYQLDVEEAAFDVVHAHQVLQHLADPVGALREMRRVTRPGGLVAARDADFAAMAWFPRLPALDDWMTLYQQVARSNHAEPDGGRFLRHWAHRAGLSDVTSSASVWCYSTEAERSWWGGLWAERVVSSEFGRQAVARGFTDEAGLSAIAAGWRTWAADPDGWFAVLNGEIVCRV</sequence>
<dbReference type="InterPro" id="IPR025714">
    <property type="entry name" value="Methyltranfer_dom"/>
</dbReference>
<dbReference type="Proteomes" id="UP000198741">
    <property type="component" value="Chromosome I"/>
</dbReference>
<name>A0A1H0SRQ8_9ACTN</name>
<proteinExistence type="predicted"/>
<dbReference type="STRING" id="1090615.SAMN04515671_4238"/>
<evidence type="ECO:0000313" key="3">
    <source>
        <dbReference type="Proteomes" id="UP000198741"/>
    </source>
</evidence>
<dbReference type="RefSeq" id="WP_090480103.1">
    <property type="nucleotide sequence ID" value="NZ_LT629710.1"/>
</dbReference>
<keyword evidence="2" id="KW-0489">Methyltransferase</keyword>
<reference evidence="2 3" key="1">
    <citation type="submission" date="2016-10" db="EMBL/GenBank/DDBJ databases">
        <authorList>
            <person name="de Groot N.N."/>
        </authorList>
    </citation>
    <scope>NUCLEOTIDE SEQUENCE [LARGE SCALE GENOMIC DNA]</scope>
    <source>
        <strain evidence="3">P4-7,KCTC 19426,CECT 7604</strain>
    </source>
</reference>
<dbReference type="Gene3D" id="3.40.50.150">
    <property type="entry name" value="Vaccinia Virus protein VP39"/>
    <property type="match status" value="1"/>
</dbReference>
<dbReference type="PANTHER" id="PTHR43861:SF1">
    <property type="entry name" value="TRANS-ACONITATE 2-METHYLTRANSFERASE"/>
    <property type="match status" value="1"/>
</dbReference>
<keyword evidence="3" id="KW-1185">Reference proteome</keyword>
<dbReference type="GO" id="GO:0032259">
    <property type="term" value="P:methylation"/>
    <property type="evidence" value="ECO:0007669"/>
    <property type="project" value="UniProtKB-KW"/>
</dbReference>
<dbReference type="EMBL" id="LT629710">
    <property type="protein sequence ID" value="SDP43928.1"/>
    <property type="molecule type" value="Genomic_DNA"/>
</dbReference>
<dbReference type="GO" id="GO:0008168">
    <property type="term" value="F:methyltransferase activity"/>
    <property type="evidence" value="ECO:0007669"/>
    <property type="project" value="UniProtKB-KW"/>
</dbReference>
<evidence type="ECO:0000313" key="2">
    <source>
        <dbReference type="EMBL" id="SDP43928.1"/>
    </source>
</evidence>
<feature type="domain" description="Methyltransferase" evidence="1">
    <location>
        <begin position="35"/>
        <end position="168"/>
    </location>
</feature>
<accession>A0A1H0SRQ8</accession>
<dbReference type="PANTHER" id="PTHR43861">
    <property type="entry name" value="TRANS-ACONITATE 2-METHYLTRANSFERASE-RELATED"/>
    <property type="match status" value="1"/>
</dbReference>